<accession>A0A542YS75</accession>
<sequence length="182" mass="20072">MVQQDTEISWLTSAEAVARADRVSQIYQAALGHPDSARDHFRRTFQDCMASYEGATCLVARADGDIVGFLYGFDFVAGHWWPDQITPAMAEHGHQGWLADTLEIVEVEVDPAYQGRGIGTALLRTQLGAMTQRQALLATKPDNPARRLYGRLGFLELLPDFVYPGSDYAAVIMGWRPAVVGT</sequence>
<dbReference type="OrthoDB" id="3216107at2"/>
<gene>
    <name evidence="2" type="ORF">FB467_2049</name>
</gene>
<dbReference type="AlphaFoldDB" id="A0A542YS75"/>
<dbReference type="InterPro" id="IPR050276">
    <property type="entry name" value="MshD_Acetyltransferase"/>
</dbReference>
<evidence type="ECO:0000313" key="2">
    <source>
        <dbReference type="EMBL" id="TQL50928.1"/>
    </source>
</evidence>
<organism evidence="2 3">
    <name type="scientific">Ornithinicoccus hortensis</name>
    <dbReference type="NCBI Taxonomy" id="82346"/>
    <lineage>
        <taxon>Bacteria</taxon>
        <taxon>Bacillati</taxon>
        <taxon>Actinomycetota</taxon>
        <taxon>Actinomycetes</taxon>
        <taxon>Micrococcales</taxon>
        <taxon>Intrasporangiaceae</taxon>
        <taxon>Ornithinicoccus</taxon>
    </lineage>
</organism>
<dbReference type="Proteomes" id="UP000319516">
    <property type="component" value="Unassembled WGS sequence"/>
</dbReference>
<dbReference type="GO" id="GO:0008999">
    <property type="term" value="F:protein-N-terminal-alanine acetyltransferase activity"/>
    <property type="evidence" value="ECO:0007669"/>
    <property type="project" value="TreeGrafter"/>
</dbReference>
<dbReference type="SUPFAM" id="SSF55729">
    <property type="entry name" value="Acyl-CoA N-acyltransferases (Nat)"/>
    <property type="match status" value="1"/>
</dbReference>
<dbReference type="EMBL" id="VFOP01000001">
    <property type="protein sequence ID" value="TQL50928.1"/>
    <property type="molecule type" value="Genomic_DNA"/>
</dbReference>
<dbReference type="InterPro" id="IPR000182">
    <property type="entry name" value="GNAT_dom"/>
</dbReference>
<dbReference type="PROSITE" id="PS51186">
    <property type="entry name" value="GNAT"/>
    <property type="match status" value="1"/>
</dbReference>
<protein>
    <submittedName>
        <fullName evidence="2">Acetyltransferase (GNAT) family protein</fullName>
    </submittedName>
</protein>
<comment type="caution">
    <text evidence="2">The sequence shown here is derived from an EMBL/GenBank/DDBJ whole genome shotgun (WGS) entry which is preliminary data.</text>
</comment>
<reference evidence="2 3" key="1">
    <citation type="submission" date="2019-06" db="EMBL/GenBank/DDBJ databases">
        <title>Sequencing the genomes of 1000 actinobacteria strains.</title>
        <authorList>
            <person name="Klenk H.-P."/>
        </authorList>
    </citation>
    <scope>NUCLEOTIDE SEQUENCE [LARGE SCALE GENOMIC DNA]</scope>
    <source>
        <strain evidence="2 3">DSM 12335</strain>
    </source>
</reference>
<dbReference type="CDD" id="cd04301">
    <property type="entry name" value="NAT_SF"/>
    <property type="match status" value="1"/>
</dbReference>
<dbReference type="PANTHER" id="PTHR43617">
    <property type="entry name" value="L-AMINO ACID N-ACETYLTRANSFERASE"/>
    <property type="match status" value="1"/>
</dbReference>
<evidence type="ECO:0000259" key="1">
    <source>
        <dbReference type="PROSITE" id="PS51186"/>
    </source>
</evidence>
<feature type="domain" description="N-acetyltransferase" evidence="1">
    <location>
        <begin position="6"/>
        <end position="178"/>
    </location>
</feature>
<dbReference type="Gene3D" id="3.40.630.30">
    <property type="match status" value="1"/>
</dbReference>
<dbReference type="InterPro" id="IPR016181">
    <property type="entry name" value="Acyl_CoA_acyltransferase"/>
</dbReference>
<name>A0A542YS75_9MICO</name>
<proteinExistence type="predicted"/>
<keyword evidence="2" id="KW-0808">Transferase</keyword>
<dbReference type="Pfam" id="PF00583">
    <property type="entry name" value="Acetyltransf_1"/>
    <property type="match status" value="1"/>
</dbReference>
<dbReference type="PANTHER" id="PTHR43617:SF20">
    <property type="entry name" value="N-ALPHA-ACETYLTRANSFERASE RIMI"/>
    <property type="match status" value="1"/>
</dbReference>
<keyword evidence="3" id="KW-1185">Reference proteome</keyword>
<evidence type="ECO:0000313" key="3">
    <source>
        <dbReference type="Proteomes" id="UP000319516"/>
    </source>
</evidence>
<dbReference type="RefSeq" id="WP_141784992.1">
    <property type="nucleotide sequence ID" value="NZ_BAAAIK010000002.1"/>
</dbReference>